<dbReference type="OMA" id="EYQFAYS"/>
<evidence type="ECO:0000256" key="2">
    <source>
        <dbReference type="PROSITE-ProRule" id="PRU00497"/>
    </source>
</evidence>
<keyword evidence="5" id="KW-1185">Reference proteome</keyword>
<protein>
    <submittedName>
        <fullName evidence="6">Pro-resilin</fullName>
    </submittedName>
</protein>
<feature type="chain" id="PRO_5033995247" evidence="4">
    <location>
        <begin position="23"/>
        <end position="129"/>
    </location>
</feature>
<dbReference type="InterPro" id="IPR000618">
    <property type="entry name" value="Insect_cuticle"/>
</dbReference>
<dbReference type="AlphaFoldDB" id="A0A8B7NYF9"/>
<keyword evidence="1 2" id="KW-0193">Cuticle</keyword>
<dbReference type="Pfam" id="PF00379">
    <property type="entry name" value="Chitin_bind_4"/>
    <property type="match status" value="1"/>
</dbReference>
<evidence type="ECO:0000256" key="3">
    <source>
        <dbReference type="SAM" id="MobiDB-lite"/>
    </source>
</evidence>
<feature type="region of interest" description="Disordered" evidence="3">
    <location>
        <begin position="26"/>
        <end position="82"/>
    </location>
</feature>
<evidence type="ECO:0000256" key="4">
    <source>
        <dbReference type="SAM" id="SignalP"/>
    </source>
</evidence>
<dbReference type="PANTHER" id="PTHR12236">
    <property type="entry name" value="STRUCTURAL CONTITUENT OF CUTICLE"/>
    <property type="match status" value="1"/>
</dbReference>
<sequence length="129" mass="13492">MTLLFKPMSLCVVFVLLSATAAQQYASPPARPTSYGGGGDGGGSNDSPASYSYSYTNKDAASGNQFGHGEERNRDSTQGQYRVLLPDGRTQIVRYNVNGNAGYIADVTYEGTAHAAPPSGGGNQLSYGQ</sequence>
<organism evidence="5 6">
    <name type="scientific">Hyalella azteca</name>
    <name type="common">Amphipod</name>
    <dbReference type="NCBI Taxonomy" id="294128"/>
    <lineage>
        <taxon>Eukaryota</taxon>
        <taxon>Metazoa</taxon>
        <taxon>Ecdysozoa</taxon>
        <taxon>Arthropoda</taxon>
        <taxon>Crustacea</taxon>
        <taxon>Multicrustacea</taxon>
        <taxon>Malacostraca</taxon>
        <taxon>Eumalacostraca</taxon>
        <taxon>Peracarida</taxon>
        <taxon>Amphipoda</taxon>
        <taxon>Senticaudata</taxon>
        <taxon>Talitrida</taxon>
        <taxon>Talitroidea</taxon>
        <taxon>Hyalellidae</taxon>
        <taxon>Hyalella</taxon>
    </lineage>
</organism>
<proteinExistence type="predicted"/>
<dbReference type="KEGG" id="hazt:108675322"/>
<dbReference type="GO" id="GO:0031012">
    <property type="term" value="C:extracellular matrix"/>
    <property type="evidence" value="ECO:0007669"/>
    <property type="project" value="TreeGrafter"/>
</dbReference>
<dbReference type="RefSeq" id="XP_018018808.1">
    <property type="nucleotide sequence ID" value="XM_018163319.2"/>
</dbReference>
<dbReference type="Proteomes" id="UP000694843">
    <property type="component" value="Unplaced"/>
</dbReference>
<dbReference type="InterPro" id="IPR051217">
    <property type="entry name" value="Insect_Cuticle_Struc_Prot"/>
</dbReference>
<dbReference type="OrthoDB" id="6378648at2759"/>
<evidence type="ECO:0000256" key="1">
    <source>
        <dbReference type="ARBA" id="ARBA00022460"/>
    </source>
</evidence>
<dbReference type="GeneID" id="108675322"/>
<evidence type="ECO:0000313" key="6">
    <source>
        <dbReference type="RefSeq" id="XP_018018808.1"/>
    </source>
</evidence>
<keyword evidence="4" id="KW-0732">Signal</keyword>
<reference evidence="6" key="1">
    <citation type="submission" date="2025-08" db="UniProtKB">
        <authorList>
            <consortium name="RefSeq"/>
        </authorList>
    </citation>
    <scope>IDENTIFICATION</scope>
    <source>
        <tissue evidence="6">Whole organism</tissue>
    </source>
</reference>
<dbReference type="GO" id="GO:0042302">
    <property type="term" value="F:structural constituent of cuticle"/>
    <property type="evidence" value="ECO:0007669"/>
    <property type="project" value="UniProtKB-UniRule"/>
</dbReference>
<feature type="signal peptide" evidence="4">
    <location>
        <begin position="1"/>
        <end position="22"/>
    </location>
</feature>
<dbReference type="GO" id="GO:0005615">
    <property type="term" value="C:extracellular space"/>
    <property type="evidence" value="ECO:0007669"/>
    <property type="project" value="TreeGrafter"/>
</dbReference>
<name>A0A8B7NYF9_HYAAZ</name>
<evidence type="ECO:0000313" key="5">
    <source>
        <dbReference type="Proteomes" id="UP000694843"/>
    </source>
</evidence>
<accession>A0A8B7NYF9</accession>
<feature type="compositionally biased region" description="Polar residues" evidence="3">
    <location>
        <begin position="45"/>
        <end position="65"/>
    </location>
</feature>
<dbReference type="PROSITE" id="PS51155">
    <property type="entry name" value="CHIT_BIND_RR_2"/>
    <property type="match status" value="1"/>
</dbReference>
<dbReference type="PANTHER" id="PTHR12236:SF79">
    <property type="entry name" value="CUTICULAR PROTEIN 50CB-RELATED"/>
    <property type="match status" value="1"/>
</dbReference>
<gene>
    <name evidence="6" type="primary">LOC108675322</name>
</gene>
<feature type="compositionally biased region" description="Gly residues" evidence="3">
    <location>
        <begin position="35"/>
        <end position="44"/>
    </location>
</feature>